<organism evidence="1 2">
    <name type="scientific">Solanum verrucosum</name>
    <dbReference type="NCBI Taxonomy" id="315347"/>
    <lineage>
        <taxon>Eukaryota</taxon>
        <taxon>Viridiplantae</taxon>
        <taxon>Streptophyta</taxon>
        <taxon>Embryophyta</taxon>
        <taxon>Tracheophyta</taxon>
        <taxon>Spermatophyta</taxon>
        <taxon>Magnoliopsida</taxon>
        <taxon>eudicotyledons</taxon>
        <taxon>Gunneridae</taxon>
        <taxon>Pentapetalae</taxon>
        <taxon>asterids</taxon>
        <taxon>lamiids</taxon>
        <taxon>Solanales</taxon>
        <taxon>Solanaceae</taxon>
        <taxon>Solanoideae</taxon>
        <taxon>Solaneae</taxon>
        <taxon>Solanum</taxon>
    </lineage>
</organism>
<dbReference type="Proteomes" id="UP001234989">
    <property type="component" value="Chromosome 8"/>
</dbReference>
<keyword evidence="2" id="KW-1185">Reference proteome</keyword>
<sequence length="183" mass="20767">MEALDHFSAAIGLEDNLDKSNVYLAGIDKSVRIQILARTGFSKGVFPIKYLGLPLSPKKWKKIECWSLIDKIAHRIKVAYSKQLSYAGRLQVINVLLFSIHSFWGAIFILPQSILKKVDQICRDFLWGSSADKKKVALVAWGKVCFPKRQGGLTIKACSNWNKAYMGQLLWQIIVNKKSLWVK</sequence>
<proteinExistence type="predicted"/>
<evidence type="ECO:0000313" key="2">
    <source>
        <dbReference type="Proteomes" id="UP001234989"/>
    </source>
</evidence>
<accession>A0AAF0UAI2</accession>
<protein>
    <submittedName>
        <fullName evidence="1">Uncharacterized protein</fullName>
    </submittedName>
</protein>
<dbReference type="EMBL" id="CP133619">
    <property type="protein sequence ID" value="WMV42413.1"/>
    <property type="molecule type" value="Genomic_DNA"/>
</dbReference>
<reference evidence="1" key="1">
    <citation type="submission" date="2023-08" db="EMBL/GenBank/DDBJ databases">
        <title>A de novo genome assembly of Solanum verrucosum Schlechtendal, a Mexican diploid species geographically isolated from the other diploid A-genome species in potato relatives.</title>
        <authorList>
            <person name="Hosaka K."/>
        </authorList>
    </citation>
    <scope>NUCLEOTIDE SEQUENCE</scope>
    <source>
        <tissue evidence="1">Young leaves</tissue>
    </source>
</reference>
<dbReference type="AlphaFoldDB" id="A0AAF0UAI2"/>
<evidence type="ECO:0000313" key="1">
    <source>
        <dbReference type="EMBL" id="WMV42413.1"/>
    </source>
</evidence>
<gene>
    <name evidence="1" type="ORF">MTR67_035798</name>
</gene>
<dbReference type="PANTHER" id="PTHR33116:SF84">
    <property type="entry name" value="RNA-DIRECTED DNA POLYMERASE"/>
    <property type="match status" value="1"/>
</dbReference>
<dbReference type="PANTHER" id="PTHR33116">
    <property type="entry name" value="REVERSE TRANSCRIPTASE ZINC-BINDING DOMAIN-CONTAINING PROTEIN-RELATED-RELATED"/>
    <property type="match status" value="1"/>
</dbReference>
<name>A0AAF0UAI2_SOLVR</name>